<evidence type="ECO:0000256" key="1">
    <source>
        <dbReference type="ARBA" id="ARBA00004651"/>
    </source>
</evidence>
<evidence type="ECO:0000313" key="11">
    <source>
        <dbReference type="Proteomes" id="UP000322981"/>
    </source>
</evidence>
<feature type="transmembrane region" description="Helical" evidence="8">
    <location>
        <begin position="28"/>
        <end position="48"/>
    </location>
</feature>
<dbReference type="EMBL" id="VWXX01000025">
    <property type="protein sequence ID" value="KAA6184047.1"/>
    <property type="molecule type" value="Genomic_DNA"/>
</dbReference>
<feature type="transmembrane region" description="Helical" evidence="8">
    <location>
        <begin position="60"/>
        <end position="81"/>
    </location>
</feature>
<dbReference type="Proteomes" id="UP000322981">
    <property type="component" value="Unassembled WGS sequence"/>
</dbReference>
<dbReference type="GO" id="GO:0016763">
    <property type="term" value="F:pentosyltransferase activity"/>
    <property type="evidence" value="ECO:0007669"/>
    <property type="project" value="TreeGrafter"/>
</dbReference>
<comment type="caution">
    <text evidence="10">The sequence shown here is derived from an EMBL/GenBank/DDBJ whole genome shotgun (WGS) entry which is preliminary data.</text>
</comment>
<keyword evidence="11" id="KW-1185">Reference proteome</keyword>
<dbReference type="GO" id="GO:0005886">
    <property type="term" value="C:plasma membrane"/>
    <property type="evidence" value="ECO:0007669"/>
    <property type="project" value="UniProtKB-SubCell"/>
</dbReference>
<feature type="transmembrane region" description="Helical" evidence="8">
    <location>
        <begin position="119"/>
        <end position="137"/>
    </location>
</feature>
<feature type="transmembrane region" description="Helical" evidence="8">
    <location>
        <begin position="375"/>
        <end position="400"/>
    </location>
</feature>
<evidence type="ECO:0000256" key="2">
    <source>
        <dbReference type="ARBA" id="ARBA00022475"/>
    </source>
</evidence>
<keyword evidence="4 10" id="KW-0808">Transferase</keyword>
<keyword evidence="2" id="KW-1003">Cell membrane</keyword>
<organism evidence="10 11">
    <name type="scientific">Thiohalocapsa marina</name>
    <dbReference type="NCBI Taxonomy" id="424902"/>
    <lineage>
        <taxon>Bacteria</taxon>
        <taxon>Pseudomonadati</taxon>
        <taxon>Pseudomonadota</taxon>
        <taxon>Gammaproteobacteria</taxon>
        <taxon>Chromatiales</taxon>
        <taxon>Chromatiaceae</taxon>
        <taxon>Thiohalocapsa</taxon>
    </lineage>
</organism>
<feature type="transmembrane region" description="Helical" evidence="8">
    <location>
        <begin position="166"/>
        <end position="194"/>
    </location>
</feature>
<evidence type="ECO:0000313" key="10">
    <source>
        <dbReference type="EMBL" id="KAA6184047.1"/>
    </source>
</evidence>
<dbReference type="OrthoDB" id="108054at2"/>
<evidence type="ECO:0000256" key="8">
    <source>
        <dbReference type="SAM" id="Phobius"/>
    </source>
</evidence>
<evidence type="ECO:0000259" key="9">
    <source>
        <dbReference type="Pfam" id="PF13231"/>
    </source>
</evidence>
<evidence type="ECO:0000256" key="3">
    <source>
        <dbReference type="ARBA" id="ARBA00022676"/>
    </source>
</evidence>
<evidence type="ECO:0000256" key="4">
    <source>
        <dbReference type="ARBA" id="ARBA00022679"/>
    </source>
</evidence>
<dbReference type="Pfam" id="PF13231">
    <property type="entry name" value="PMT_2"/>
    <property type="match status" value="1"/>
</dbReference>
<sequence length="543" mass="59444">MQSPAPDTVAPRIGPTAAPGLDHWRWPWLLLLGLTTWRLLIAATVPVTQDEAYYFNWARSLAWGYFDHPPGVALIGIGTLLAPGSAFAARLGAVLCGTLSFLVMWRLYRACGLHGRELLLALVIATATFPGLVAGVVTTPDTVLYLFWLLALHESLAALQGRRQRWITAGIACGLGLLGKYTMVIIGPVLLLAILLIDPRALRTRWPYLGAALALLLFLPHLLWNAQHDWLTMRFQFGHGFSTDTGAIALAADRLPAAVGLHAYQPAAPEPMDLGQRLGSLGEYLGSQLLFWGALLLPLAAAPFATGGLAGMRRRLRETLPTPARRLLLIGLGLPLLFFGTVAWFSEVEANWSVLYLVCAAPLAAVALRPLSRWLVAAAAVNLLLLSLYALHAATAVLPLPHAAERILRETHGYAALAEHIADLPGPVFTDRYPYAAMLNFYRPDIAATQWPGITRPSEYGRGSIVPIPALQDLQDQGFWLLARKFSAPDIPGFTARQDWTLIDCGGHPLQITQGPAGEHESSCGDQWQHIWRLYRYEWGYEK</sequence>
<comment type="subcellular location">
    <subcellularLocation>
        <location evidence="1">Cell membrane</location>
        <topology evidence="1">Multi-pass membrane protein</topology>
    </subcellularLocation>
</comment>
<keyword evidence="7 8" id="KW-0472">Membrane</keyword>
<dbReference type="RefSeq" id="WP_150094016.1">
    <property type="nucleotide sequence ID" value="NZ_JBFUOH010000035.1"/>
</dbReference>
<dbReference type="PANTHER" id="PTHR33908:SF11">
    <property type="entry name" value="MEMBRANE PROTEIN"/>
    <property type="match status" value="1"/>
</dbReference>
<accession>A0A5M8FH45</accession>
<keyword evidence="5 8" id="KW-0812">Transmembrane</keyword>
<feature type="domain" description="Glycosyltransferase RgtA/B/C/D-like" evidence="9">
    <location>
        <begin position="67"/>
        <end position="224"/>
    </location>
</feature>
<reference evidence="10 11" key="1">
    <citation type="submission" date="2019-09" db="EMBL/GenBank/DDBJ databases">
        <title>Whole-genome sequence of the purple sulfur bacterium Thiohalocapsa marina DSM 19078.</title>
        <authorList>
            <person name="Kyndt J.A."/>
            <person name="Meyer T.E."/>
        </authorList>
    </citation>
    <scope>NUCLEOTIDE SEQUENCE [LARGE SCALE GENOMIC DNA]</scope>
    <source>
        <strain evidence="10 11">DSM 19078</strain>
    </source>
</reference>
<dbReference type="GO" id="GO:0009103">
    <property type="term" value="P:lipopolysaccharide biosynthetic process"/>
    <property type="evidence" value="ECO:0007669"/>
    <property type="project" value="UniProtKB-ARBA"/>
</dbReference>
<feature type="transmembrane region" description="Helical" evidence="8">
    <location>
        <begin position="87"/>
        <end position="107"/>
    </location>
</feature>
<feature type="transmembrane region" description="Helical" evidence="8">
    <location>
        <begin position="206"/>
        <end position="224"/>
    </location>
</feature>
<evidence type="ECO:0000256" key="7">
    <source>
        <dbReference type="ARBA" id="ARBA00023136"/>
    </source>
</evidence>
<keyword evidence="3" id="KW-0328">Glycosyltransferase</keyword>
<dbReference type="PANTHER" id="PTHR33908">
    <property type="entry name" value="MANNOSYLTRANSFERASE YKCB-RELATED"/>
    <property type="match status" value="1"/>
</dbReference>
<evidence type="ECO:0000256" key="6">
    <source>
        <dbReference type="ARBA" id="ARBA00022989"/>
    </source>
</evidence>
<dbReference type="InterPro" id="IPR038731">
    <property type="entry name" value="RgtA/B/C-like"/>
</dbReference>
<evidence type="ECO:0000256" key="5">
    <source>
        <dbReference type="ARBA" id="ARBA00022692"/>
    </source>
</evidence>
<protein>
    <submittedName>
        <fullName evidence="10">Glycosyltransferase family 39 protein</fullName>
    </submittedName>
</protein>
<name>A0A5M8FH45_9GAMM</name>
<feature type="transmembrane region" description="Helical" evidence="8">
    <location>
        <begin position="352"/>
        <end position="368"/>
    </location>
</feature>
<dbReference type="InterPro" id="IPR050297">
    <property type="entry name" value="LipidA_mod_glycosyltrf_83"/>
</dbReference>
<keyword evidence="6 8" id="KW-1133">Transmembrane helix</keyword>
<dbReference type="AlphaFoldDB" id="A0A5M8FH45"/>
<gene>
    <name evidence="10" type="ORF">F2Q65_13930</name>
</gene>
<feature type="transmembrane region" description="Helical" evidence="8">
    <location>
        <begin position="327"/>
        <end position="346"/>
    </location>
</feature>
<feature type="transmembrane region" description="Helical" evidence="8">
    <location>
        <begin position="284"/>
        <end position="306"/>
    </location>
</feature>
<proteinExistence type="predicted"/>